<dbReference type="InterPro" id="IPR011993">
    <property type="entry name" value="PH-like_dom_sf"/>
</dbReference>
<evidence type="ECO:0000256" key="2">
    <source>
        <dbReference type="ARBA" id="ARBA00004184"/>
    </source>
</evidence>
<dbReference type="GO" id="GO:0006325">
    <property type="term" value="P:chromatin organization"/>
    <property type="evidence" value="ECO:0007669"/>
    <property type="project" value="UniProtKB-KW"/>
</dbReference>
<dbReference type="PIRSF" id="PIRSF000636">
    <property type="entry name" value="TyrPK_Jak"/>
    <property type="match status" value="1"/>
</dbReference>
<dbReference type="GO" id="GO:0035556">
    <property type="term" value="P:intracellular signal transduction"/>
    <property type="evidence" value="ECO:0007669"/>
    <property type="project" value="InterPro"/>
</dbReference>
<dbReference type="PRINTS" id="PR00109">
    <property type="entry name" value="TYRKINASE"/>
</dbReference>
<keyword evidence="5" id="KW-0677">Repeat</keyword>
<dbReference type="GO" id="GO:0060397">
    <property type="term" value="P:growth hormone receptor signaling pathway via JAK-STAT"/>
    <property type="evidence" value="ECO:0007669"/>
    <property type="project" value="UniProtKB-ARBA"/>
</dbReference>
<dbReference type="GO" id="GO:0004715">
    <property type="term" value="F:non-membrane spanning protein tyrosine kinase activity"/>
    <property type="evidence" value="ECO:0007669"/>
    <property type="project" value="UniProtKB-UniRule"/>
</dbReference>
<evidence type="ECO:0000256" key="9">
    <source>
        <dbReference type="ARBA" id="ARBA00022853"/>
    </source>
</evidence>
<accession>A0A669CJR3</accession>
<dbReference type="SUPFAM" id="SSF56112">
    <property type="entry name" value="Protein kinase-like (PK-like)"/>
    <property type="match status" value="2"/>
</dbReference>
<evidence type="ECO:0000256" key="8">
    <source>
        <dbReference type="ARBA" id="ARBA00022840"/>
    </source>
</evidence>
<evidence type="ECO:0000256" key="4">
    <source>
        <dbReference type="ARBA" id="ARBA00022679"/>
    </source>
</evidence>
<dbReference type="SMART" id="SM00295">
    <property type="entry name" value="B41"/>
    <property type="match status" value="1"/>
</dbReference>
<dbReference type="InterPro" id="IPR000299">
    <property type="entry name" value="FERM_domain"/>
</dbReference>
<feature type="domain" description="Protein kinase" evidence="20">
    <location>
        <begin position="522"/>
        <end position="785"/>
    </location>
</feature>
<organism evidence="22 23">
    <name type="scientific">Oreochromis niloticus</name>
    <name type="common">Nile tilapia</name>
    <name type="synonym">Tilapia nilotica</name>
    <dbReference type="NCBI Taxonomy" id="8128"/>
    <lineage>
        <taxon>Eukaryota</taxon>
        <taxon>Metazoa</taxon>
        <taxon>Chordata</taxon>
        <taxon>Craniata</taxon>
        <taxon>Vertebrata</taxon>
        <taxon>Euteleostomi</taxon>
        <taxon>Actinopterygii</taxon>
        <taxon>Neopterygii</taxon>
        <taxon>Teleostei</taxon>
        <taxon>Neoteleostei</taxon>
        <taxon>Acanthomorphata</taxon>
        <taxon>Ovalentaria</taxon>
        <taxon>Cichlomorphae</taxon>
        <taxon>Cichliformes</taxon>
        <taxon>Cichlidae</taxon>
        <taxon>African cichlids</taxon>
        <taxon>Pseudocrenilabrinae</taxon>
        <taxon>Oreochromini</taxon>
        <taxon>Oreochromis</taxon>
    </lineage>
</organism>
<dbReference type="Gene3D" id="1.10.510.10">
    <property type="entry name" value="Transferase(Phosphotransferase) domain 1"/>
    <property type="match status" value="2"/>
</dbReference>
<dbReference type="PRINTS" id="PR01823">
    <property type="entry name" value="JANUSKINASE"/>
</dbReference>
<evidence type="ECO:0000256" key="13">
    <source>
        <dbReference type="ARBA" id="ARBA00023242"/>
    </source>
</evidence>
<dbReference type="InterPro" id="IPR019749">
    <property type="entry name" value="Band_41_domain"/>
</dbReference>
<feature type="binding site" evidence="17">
    <location>
        <begin position="831"/>
        <end position="839"/>
    </location>
    <ligand>
        <name>ATP</name>
        <dbReference type="ChEBI" id="CHEBI:30616"/>
    </ligand>
</feature>
<dbReference type="PROSITE" id="PS50057">
    <property type="entry name" value="FERM_3"/>
    <property type="match status" value="1"/>
</dbReference>
<dbReference type="SMART" id="SM00219">
    <property type="entry name" value="TyrKc"/>
    <property type="match status" value="2"/>
</dbReference>
<evidence type="ECO:0000256" key="1">
    <source>
        <dbReference type="ARBA" id="ARBA00004123"/>
    </source>
</evidence>
<dbReference type="GO" id="GO:0012505">
    <property type="term" value="C:endomembrane system"/>
    <property type="evidence" value="ECO:0007669"/>
    <property type="project" value="UniProtKB-SubCell"/>
</dbReference>
<dbReference type="GO" id="GO:0001819">
    <property type="term" value="P:positive regulation of cytokine production"/>
    <property type="evidence" value="ECO:0007669"/>
    <property type="project" value="UniProtKB-ARBA"/>
</dbReference>
<dbReference type="GO" id="GO:0005829">
    <property type="term" value="C:cytosol"/>
    <property type="evidence" value="ECO:0007669"/>
    <property type="project" value="TreeGrafter"/>
</dbReference>
<dbReference type="SUPFAM" id="SSF50729">
    <property type="entry name" value="PH domain-like"/>
    <property type="match status" value="1"/>
</dbReference>
<comment type="subcellular location">
    <subcellularLocation>
        <location evidence="2">Endomembrane system</location>
        <topology evidence="2">Peripheral membrane protein</topology>
    </subcellularLocation>
    <subcellularLocation>
        <location evidence="1">Nucleus</location>
    </subcellularLocation>
</comment>
<dbReference type="Pfam" id="PF07714">
    <property type="entry name" value="PK_Tyr_Ser-Thr"/>
    <property type="match status" value="2"/>
</dbReference>
<dbReference type="FunFam" id="2.30.29.30:FF:000177">
    <property type="entry name" value="Tyrosine-protein kinase"/>
    <property type="match status" value="1"/>
</dbReference>
<dbReference type="InterPro" id="IPR001245">
    <property type="entry name" value="Ser-Thr/Tyr_kinase_cat_dom"/>
</dbReference>
<dbReference type="PRINTS" id="PR01825">
    <property type="entry name" value="JANUSKINASE2"/>
</dbReference>
<evidence type="ECO:0000256" key="16">
    <source>
        <dbReference type="PIRSR" id="PIRSR000636-1"/>
    </source>
</evidence>
<gene>
    <name evidence="22" type="primary">JAK2</name>
    <name evidence="22" type="synonym">jak2b</name>
</gene>
<proteinExistence type="inferred from homology"/>
<dbReference type="Pfam" id="PF21990">
    <property type="entry name" value="SH2_1"/>
    <property type="match status" value="1"/>
</dbReference>
<keyword evidence="7 15" id="KW-0418">Kinase</keyword>
<keyword evidence="6 15" id="KW-0547">Nucleotide-binding</keyword>
<dbReference type="PANTHER" id="PTHR45807">
    <property type="entry name" value="TYROSINE-PROTEIN KINASE HOPSCOTCH"/>
    <property type="match status" value="1"/>
</dbReference>
<comment type="catalytic activity">
    <reaction evidence="14 15 19">
        <text>L-tyrosyl-[protein] + ATP = O-phospho-L-tyrosyl-[protein] + ADP + H(+)</text>
        <dbReference type="Rhea" id="RHEA:10596"/>
        <dbReference type="Rhea" id="RHEA-COMP:10136"/>
        <dbReference type="Rhea" id="RHEA-COMP:20101"/>
        <dbReference type="ChEBI" id="CHEBI:15378"/>
        <dbReference type="ChEBI" id="CHEBI:30616"/>
        <dbReference type="ChEBI" id="CHEBI:46858"/>
        <dbReference type="ChEBI" id="CHEBI:61978"/>
        <dbReference type="ChEBI" id="CHEBI:456216"/>
        <dbReference type="EC" id="2.7.10.2"/>
    </reaction>
</comment>
<dbReference type="GO" id="GO:0050867">
    <property type="term" value="P:positive regulation of cell activation"/>
    <property type="evidence" value="ECO:0007669"/>
    <property type="project" value="UniProtKB-ARBA"/>
</dbReference>
<dbReference type="InterPro" id="IPR041155">
    <property type="entry name" value="FERM_F1"/>
</dbReference>
<dbReference type="Proteomes" id="UP000005207">
    <property type="component" value="Linkage group LG12"/>
</dbReference>
<dbReference type="FunFam" id="3.30.200.20:FF:000135">
    <property type="entry name" value="Tyrosine-protein kinase"/>
    <property type="match status" value="1"/>
</dbReference>
<dbReference type="Ensembl" id="ENSONIT00000085039.1">
    <property type="protein sequence ID" value="ENSONIP00000048537.1"/>
    <property type="gene ID" value="ENSONIG00000016948.2"/>
</dbReference>
<evidence type="ECO:0000256" key="5">
    <source>
        <dbReference type="ARBA" id="ARBA00022737"/>
    </source>
</evidence>
<evidence type="ECO:0000256" key="15">
    <source>
        <dbReference type="PIRNR" id="PIRNR000636"/>
    </source>
</evidence>
<dbReference type="InterPro" id="IPR016251">
    <property type="entry name" value="Tyr_kinase_non-rcpt_Jak/Tyk2"/>
</dbReference>
<dbReference type="Gene3D" id="2.30.29.30">
    <property type="entry name" value="Pleckstrin-homology domain (PH domain)/Phosphotyrosine-binding domain (PTB)"/>
    <property type="match status" value="1"/>
</dbReference>
<feature type="binding site" evidence="18">
    <location>
        <position position="859"/>
    </location>
    <ligand>
        <name>ATP</name>
        <dbReference type="ChEBI" id="CHEBI:30616"/>
    </ligand>
</feature>
<dbReference type="InterPro" id="IPR035963">
    <property type="entry name" value="FERM_2"/>
</dbReference>
<dbReference type="GO" id="GO:0140546">
    <property type="term" value="P:defense response to symbiont"/>
    <property type="evidence" value="ECO:0007669"/>
    <property type="project" value="UniProtKB-ARBA"/>
</dbReference>
<dbReference type="GO" id="GO:0005634">
    <property type="term" value="C:nucleus"/>
    <property type="evidence" value="ECO:0007669"/>
    <property type="project" value="UniProtKB-SubCell"/>
</dbReference>
<dbReference type="PROSITE" id="PS00107">
    <property type="entry name" value="PROTEIN_KINASE_ATP"/>
    <property type="match status" value="1"/>
</dbReference>
<dbReference type="PROSITE" id="PS00109">
    <property type="entry name" value="PROTEIN_KINASE_TYR"/>
    <property type="match status" value="1"/>
</dbReference>
<dbReference type="GO" id="GO:0005131">
    <property type="term" value="F:growth hormone receptor binding"/>
    <property type="evidence" value="ECO:0007669"/>
    <property type="project" value="TreeGrafter"/>
</dbReference>
<dbReference type="Gene3D" id="3.30.200.20">
    <property type="entry name" value="Phosphorylase Kinase, domain 1"/>
    <property type="match status" value="2"/>
</dbReference>
<keyword evidence="11" id="KW-0472">Membrane</keyword>
<dbReference type="InterPro" id="IPR000719">
    <property type="entry name" value="Prot_kinase_dom"/>
</dbReference>
<feature type="domain" description="FERM" evidence="21">
    <location>
        <begin position="29"/>
        <end position="360"/>
    </location>
</feature>
<dbReference type="InterPro" id="IPR017441">
    <property type="entry name" value="Protein_kinase_ATP_BS"/>
</dbReference>
<dbReference type="InterPro" id="IPR008266">
    <property type="entry name" value="Tyr_kinase_AS"/>
</dbReference>
<evidence type="ECO:0000313" key="22">
    <source>
        <dbReference type="Ensembl" id="ENSONIP00000048537.1"/>
    </source>
</evidence>
<keyword evidence="10" id="KW-0727">SH2 domain</keyword>
<dbReference type="Pfam" id="PF18379">
    <property type="entry name" value="FERM_F1"/>
    <property type="match status" value="1"/>
</dbReference>
<dbReference type="GO" id="GO:0016020">
    <property type="term" value="C:membrane"/>
    <property type="evidence" value="ECO:0007669"/>
    <property type="project" value="InterPro"/>
</dbReference>
<dbReference type="AlphaFoldDB" id="A0A669CJR3"/>
<dbReference type="InterPro" id="IPR041381">
    <property type="entry name" value="JAK1-3/TYK2_PHL_dom"/>
</dbReference>
<dbReference type="InterPro" id="IPR036860">
    <property type="entry name" value="SH2_dom_sf"/>
</dbReference>
<evidence type="ECO:0000256" key="7">
    <source>
        <dbReference type="ARBA" id="ARBA00022777"/>
    </source>
</evidence>
<dbReference type="FunFam" id="3.30.200.20:FF:000084">
    <property type="entry name" value="Tyrosine-protein kinase"/>
    <property type="match status" value="1"/>
</dbReference>
<dbReference type="InterPro" id="IPR000980">
    <property type="entry name" value="SH2"/>
</dbReference>
<keyword evidence="23" id="KW-1185">Reference proteome</keyword>
<evidence type="ECO:0000256" key="19">
    <source>
        <dbReference type="RuleBase" id="RU362096"/>
    </source>
</evidence>
<dbReference type="GO" id="GO:0022407">
    <property type="term" value="P:regulation of cell-cell adhesion"/>
    <property type="evidence" value="ECO:0007669"/>
    <property type="project" value="UniProtKB-ARBA"/>
</dbReference>
<keyword evidence="9" id="KW-0156">Chromatin regulator</keyword>
<evidence type="ECO:0000259" key="20">
    <source>
        <dbReference type="PROSITE" id="PS50011"/>
    </source>
</evidence>
<evidence type="ECO:0000256" key="18">
    <source>
        <dbReference type="PROSITE-ProRule" id="PRU10141"/>
    </source>
</evidence>
<dbReference type="InterPro" id="IPR011009">
    <property type="entry name" value="Kinase-like_dom_sf"/>
</dbReference>
<dbReference type="GO" id="GO:0005856">
    <property type="term" value="C:cytoskeleton"/>
    <property type="evidence" value="ECO:0007669"/>
    <property type="project" value="UniProtKB-UniRule"/>
</dbReference>
<dbReference type="FunFam" id="1.10.510.10:FF:000110">
    <property type="entry name" value="Tyrosine-protein kinase"/>
    <property type="match status" value="1"/>
</dbReference>
<evidence type="ECO:0000256" key="11">
    <source>
        <dbReference type="ARBA" id="ARBA00023136"/>
    </source>
</evidence>
<comment type="similarity">
    <text evidence="15">Belongs to the protein kinase superfamily. Tyr protein kinase family. JAK subfamily.</text>
</comment>
<sequence>MDTVTDTCPVVHQNGTAHRESADTRPAAAVLRLHLYHTNQGVADGSFLSYPPGDYVAEELCIEAAKACSISPLYCSLFGLFREQDCLWFSPNHIFQLDETASEDVYYFPGWYSGGASRAYRYGVTKGSESPVIDDFVMSYLFFQVSWRNDYLNGLVKISNSHETQEECLGLAVLDMTRTAKEKQLSPLDIYHSISYKSFLPKDMRAQIQDCNFLTRKRIRFRFKRFIQQFSQCRTTVRDLKLKYLISMESLEKSFYTETFQVKEPSGVQRIILVGADTGIQWCRELSKDSEQELQTLCDFPDVTNISIKQANKDSTAESRVVTINKQDGKNLELEFPSLLEALSFVSLVDGYYRLTTDAHHYLCKEVAPPRLVEAISSHCHGPITMEFAVNWLQKSGNKRGLYILRCSPKDFNKYFLTFPVEVGDTQFWLDRYFNLYVKFNLSGTKRNFSSLQELLSCYQKETVRSDSIIFQFSKCCPPKSKEKSCLLVCRSNKGSEVPLSPSLHRHNISQMVFHKIRKEDLEFMESLGQGTFTKIFKGVRKELRDYGEHQTEVVMKVLDQSHRNFSESFFEAASMMSQLSHVHLILNYGVCVCGEENIMVQEYVKFGSLDTYLKKNKNSINLLWKLEVAKQLAWAMNFLEEKHLVHGNVCAKNVLLIREEDRRAGNPPFIKLSDPGISITVLPKEILIERIPWVPPECIEDPAKLSLAADKWSFGTTLWEICSGGDKPLATLDNSKKTLFYMDHHQLPAPKWTELANLISSCMDYEPTFRPTFRAVIRDLHSLFTPDYELIVDSDILPNRTVGSAWASGGFDNQDPAQFEERHLIFLQQLGKGNFGSVEMCRYDPLQDNTGEVVAVKKLQHSTAEHMRDFEREIEILKSLQHENIVKYKGVCYSAGRRNLRLIMEYLPFGSLRDYLIKNRERIDHQKLIHYTSQICKGMEYLSSKRYIHRDLATRNILVESELRVKIGDFGLTKVLPQDKDYYMVKDPGESPIFWYAPESLTESKFSVASDVWSFGVVLYELFTHSDKNCSPPVFMAMMGNDKQGQLIVYHLIELLKSGSRLPQPLRCPTEVSTCSAVCSFVLGLFVFVAKLSALTSCEHNIDKLI</sequence>
<keyword evidence="3" id="KW-0597">Phosphoprotein</keyword>
<dbReference type="Gene3D" id="3.30.505.10">
    <property type="entry name" value="SH2 domain"/>
    <property type="match status" value="1"/>
</dbReference>
<reference evidence="22" key="3">
    <citation type="submission" date="2025-09" db="UniProtKB">
        <authorList>
            <consortium name="Ensembl"/>
        </authorList>
    </citation>
    <scope>IDENTIFICATION</scope>
</reference>
<dbReference type="GO" id="GO:0007259">
    <property type="term" value="P:cell surface receptor signaling pathway via JAK-STAT"/>
    <property type="evidence" value="ECO:0007669"/>
    <property type="project" value="TreeGrafter"/>
</dbReference>
<name>A0A669CJR3_ORENI</name>
<evidence type="ECO:0000259" key="21">
    <source>
        <dbReference type="PROSITE" id="PS50057"/>
    </source>
</evidence>
<dbReference type="PROSITE" id="PS50011">
    <property type="entry name" value="PROTEIN_KINASE_DOM"/>
    <property type="match status" value="2"/>
</dbReference>
<dbReference type="GeneTree" id="ENSGT00940000155640"/>
<dbReference type="PANTHER" id="PTHR45807:SF1">
    <property type="entry name" value="TYROSINE-PROTEIN KINASE JAK2"/>
    <property type="match status" value="1"/>
</dbReference>
<keyword evidence="4 15" id="KW-0808">Transferase</keyword>
<dbReference type="Pfam" id="PF18377">
    <property type="entry name" value="FERM_F2"/>
    <property type="match status" value="1"/>
</dbReference>
<protein>
    <recommendedName>
        <fullName evidence="15 19">Tyrosine-protein kinase</fullName>
        <ecNumber evidence="15 19">2.7.10.2</ecNumber>
    </recommendedName>
</protein>
<keyword evidence="13" id="KW-0539">Nucleus</keyword>
<reference evidence="23" key="1">
    <citation type="submission" date="2012-01" db="EMBL/GenBank/DDBJ databases">
        <title>The Genome Sequence of Oreochromis niloticus (Nile Tilapia).</title>
        <authorList>
            <consortium name="Broad Institute Genome Assembly Team"/>
            <consortium name="Broad Institute Sequencing Platform"/>
            <person name="Di Palma F."/>
            <person name="Johnson J."/>
            <person name="Lander E.S."/>
            <person name="Lindblad-Toh K."/>
        </authorList>
    </citation>
    <scope>NUCLEOTIDE SEQUENCE [LARGE SCALE GENOMIC DNA]</scope>
</reference>
<evidence type="ECO:0000256" key="17">
    <source>
        <dbReference type="PIRSR" id="PIRSR000636-2"/>
    </source>
</evidence>
<dbReference type="FunFam" id="1.10.510.10:FF:000114">
    <property type="entry name" value="Tyrosine-protein kinase JAK2"/>
    <property type="match status" value="1"/>
</dbReference>
<feature type="domain" description="Protein kinase" evidence="20">
    <location>
        <begin position="825"/>
        <end position="1107"/>
    </location>
</feature>
<dbReference type="SMART" id="SM00252">
    <property type="entry name" value="SH2"/>
    <property type="match status" value="1"/>
</dbReference>
<dbReference type="EC" id="2.7.10.2" evidence="15 19"/>
<dbReference type="InterPro" id="IPR020693">
    <property type="entry name" value="Tyr_kinase_non-rcpt_Jak2"/>
</dbReference>
<dbReference type="InterPro" id="IPR041046">
    <property type="entry name" value="FERM_F2"/>
</dbReference>
<dbReference type="Pfam" id="PF17887">
    <property type="entry name" value="Jak1_Phl"/>
    <property type="match status" value="1"/>
</dbReference>
<dbReference type="GO" id="GO:0030154">
    <property type="term" value="P:cell differentiation"/>
    <property type="evidence" value="ECO:0007669"/>
    <property type="project" value="TreeGrafter"/>
</dbReference>
<dbReference type="GO" id="GO:0042393">
    <property type="term" value="F:histone binding"/>
    <property type="evidence" value="ECO:0007669"/>
    <property type="project" value="InterPro"/>
</dbReference>
<dbReference type="SUPFAM" id="SSF47031">
    <property type="entry name" value="Second domain of FERM"/>
    <property type="match status" value="1"/>
</dbReference>
<dbReference type="SUPFAM" id="SSF55550">
    <property type="entry name" value="SH2 domain"/>
    <property type="match status" value="1"/>
</dbReference>
<feature type="binding site" evidence="17">
    <location>
        <position position="858"/>
    </location>
    <ligand>
        <name>ATP</name>
        <dbReference type="ChEBI" id="CHEBI:30616"/>
    </ligand>
</feature>
<feature type="active site" description="Proton acceptor" evidence="16">
    <location>
        <position position="952"/>
    </location>
</feature>
<evidence type="ECO:0000256" key="3">
    <source>
        <dbReference type="ARBA" id="ARBA00022553"/>
    </source>
</evidence>
<evidence type="ECO:0000256" key="10">
    <source>
        <dbReference type="ARBA" id="ARBA00022999"/>
    </source>
</evidence>
<evidence type="ECO:0000256" key="6">
    <source>
        <dbReference type="ARBA" id="ARBA00022741"/>
    </source>
</evidence>
<dbReference type="InterPro" id="IPR020635">
    <property type="entry name" value="Tyr_kinase_cat_dom"/>
</dbReference>
<keyword evidence="8 15" id="KW-0067">ATP-binding</keyword>
<reference evidence="22" key="2">
    <citation type="submission" date="2025-08" db="UniProtKB">
        <authorList>
            <consortium name="Ensembl"/>
        </authorList>
    </citation>
    <scope>IDENTIFICATION</scope>
</reference>
<dbReference type="GO" id="GO:0019221">
    <property type="term" value="P:cytokine-mediated signaling pathway"/>
    <property type="evidence" value="ECO:0007669"/>
    <property type="project" value="UniProtKB-ARBA"/>
</dbReference>
<dbReference type="GO" id="GO:1902533">
    <property type="term" value="P:positive regulation of intracellular signal transduction"/>
    <property type="evidence" value="ECO:0007669"/>
    <property type="project" value="UniProtKB-ARBA"/>
</dbReference>
<evidence type="ECO:0000313" key="23">
    <source>
        <dbReference type="Proteomes" id="UP000005207"/>
    </source>
</evidence>
<evidence type="ECO:0000256" key="12">
    <source>
        <dbReference type="ARBA" id="ARBA00023137"/>
    </source>
</evidence>
<dbReference type="GO" id="GO:0005524">
    <property type="term" value="F:ATP binding"/>
    <property type="evidence" value="ECO:0007669"/>
    <property type="project" value="UniProtKB-UniRule"/>
</dbReference>
<dbReference type="GO" id="GO:0002376">
    <property type="term" value="P:immune system process"/>
    <property type="evidence" value="ECO:0007669"/>
    <property type="project" value="UniProtKB-ARBA"/>
</dbReference>
<dbReference type="GO" id="GO:0008284">
    <property type="term" value="P:positive regulation of cell population proliferation"/>
    <property type="evidence" value="ECO:0007669"/>
    <property type="project" value="UniProtKB-ARBA"/>
</dbReference>
<dbReference type="InterPro" id="IPR051286">
    <property type="entry name" value="JAK"/>
</dbReference>
<keyword evidence="12 15" id="KW-0829">Tyrosine-protein kinase</keyword>
<evidence type="ECO:0000256" key="14">
    <source>
        <dbReference type="ARBA" id="ARBA00051245"/>
    </source>
</evidence>